<sequence length="294" mass="34024">MKSHPERRDKRRYCRFHREYGHDTEECRDLQYQIEDLIRRSHLRRYVREQPSLPDGRPSQDSSPRPQGLVEKQIDVIFGGPASGVNSSSARKAYSRLSQASILLRDRCAFRSNGEDHRALPDSHLRALAYRRAVTKLYNRRVRPRHALFEAEGPLVLGDRLPRQLSLGAFQVLHGLLQLVVHPPSPGPRLLQQLLGVAQVAPNRLQLLLRDLAPEELFGFSPFDFLELLPQHRRALFDLDDRLRSPPRFQSVKLFLQLLDPIVHECDQSTRIMDSVKKCHLKMLALHERATVRI</sequence>
<comment type="caution">
    <text evidence="1">The sequence shown here is derived from an EMBL/GenBank/DDBJ whole genome shotgun (WGS) entry which is preliminary data.</text>
</comment>
<evidence type="ECO:0000313" key="2">
    <source>
        <dbReference type="Proteomes" id="UP000287651"/>
    </source>
</evidence>
<accession>A0A426WVV4</accession>
<evidence type="ECO:0000313" key="1">
    <source>
        <dbReference type="EMBL" id="RRT31365.1"/>
    </source>
</evidence>
<protein>
    <submittedName>
        <fullName evidence="1">Uncharacterized protein</fullName>
    </submittedName>
</protein>
<dbReference type="EMBL" id="AMZH03040757">
    <property type="protein sequence ID" value="RRT31365.1"/>
    <property type="molecule type" value="Genomic_DNA"/>
</dbReference>
<proteinExistence type="predicted"/>
<organism evidence="1 2">
    <name type="scientific">Ensete ventricosum</name>
    <name type="common">Abyssinian banana</name>
    <name type="synonym">Musa ensete</name>
    <dbReference type="NCBI Taxonomy" id="4639"/>
    <lineage>
        <taxon>Eukaryota</taxon>
        <taxon>Viridiplantae</taxon>
        <taxon>Streptophyta</taxon>
        <taxon>Embryophyta</taxon>
        <taxon>Tracheophyta</taxon>
        <taxon>Spermatophyta</taxon>
        <taxon>Magnoliopsida</taxon>
        <taxon>Liliopsida</taxon>
        <taxon>Zingiberales</taxon>
        <taxon>Musaceae</taxon>
        <taxon>Ensete</taxon>
    </lineage>
</organism>
<name>A0A426WVV4_ENSVE</name>
<reference evidence="1 2" key="1">
    <citation type="journal article" date="2014" name="Agronomy (Basel)">
        <title>A Draft Genome Sequence for Ensete ventricosum, the Drought-Tolerant Tree Against Hunger.</title>
        <authorList>
            <person name="Harrison J."/>
            <person name="Moore K.A."/>
            <person name="Paszkiewicz K."/>
            <person name="Jones T."/>
            <person name="Grant M."/>
            <person name="Ambacheew D."/>
            <person name="Muzemil S."/>
            <person name="Studholme D.J."/>
        </authorList>
    </citation>
    <scope>NUCLEOTIDE SEQUENCE [LARGE SCALE GENOMIC DNA]</scope>
</reference>
<dbReference type="Proteomes" id="UP000287651">
    <property type="component" value="Unassembled WGS sequence"/>
</dbReference>
<dbReference type="AlphaFoldDB" id="A0A426WVV4"/>
<gene>
    <name evidence="1" type="ORF">B296_00058654</name>
</gene>